<accession>A0ABD3X7A1</accession>
<evidence type="ECO:0000256" key="1">
    <source>
        <dbReference type="ARBA" id="ARBA00004479"/>
    </source>
</evidence>
<comment type="subcellular location">
    <subcellularLocation>
        <location evidence="1">Membrane</location>
        <topology evidence="1">Single-pass type I membrane protein</topology>
    </subcellularLocation>
</comment>
<keyword evidence="7" id="KW-0325">Glycoprotein</keyword>
<evidence type="ECO:0008006" key="12">
    <source>
        <dbReference type="Google" id="ProtNLM"/>
    </source>
</evidence>
<evidence type="ECO:0000256" key="8">
    <source>
        <dbReference type="SAM" id="MobiDB-lite"/>
    </source>
</evidence>
<evidence type="ECO:0000313" key="10">
    <source>
        <dbReference type="EMBL" id="KAL3881486.1"/>
    </source>
</evidence>
<dbReference type="GO" id="GO:0016020">
    <property type="term" value="C:membrane"/>
    <property type="evidence" value="ECO:0007669"/>
    <property type="project" value="UniProtKB-SubCell"/>
</dbReference>
<dbReference type="Pfam" id="PF05283">
    <property type="entry name" value="MGC-24"/>
    <property type="match status" value="1"/>
</dbReference>
<sequence length="185" mass="20030">MKNVISETTLYQTFARKLQVPTDVLLQQCHHPQQLQHQVSPCQISNMTECCSKKECIYLNCTKAANSSENYAGCISNTPVEKDKVCSNTSVIQNMCNATATTTPAPTTTASTKSDKTTTSSKVTTQSTAGPLKSTPSGQADDGSKQHFDAASFVGGIVLCLGIVAIIFFGCKFYKARTERNYHTL</sequence>
<protein>
    <recommendedName>
        <fullName evidence="12">Sialomucin core protein 24</fullName>
    </recommendedName>
</protein>
<evidence type="ECO:0000256" key="3">
    <source>
        <dbReference type="ARBA" id="ARBA00022692"/>
    </source>
</evidence>
<organism evidence="10 11">
    <name type="scientific">Sinanodonta woodiana</name>
    <name type="common">Chinese pond mussel</name>
    <name type="synonym">Anodonta woodiana</name>
    <dbReference type="NCBI Taxonomy" id="1069815"/>
    <lineage>
        <taxon>Eukaryota</taxon>
        <taxon>Metazoa</taxon>
        <taxon>Spiralia</taxon>
        <taxon>Lophotrochozoa</taxon>
        <taxon>Mollusca</taxon>
        <taxon>Bivalvia</taxon>
        <taxon>Autobranchia</taxon>
        <taxon>Heteroconchia</taxon>
        <taxon>Palaeoheterodonta</taxon>
        <taxon>Unionida</taxon>
        <taxon>Unionoidea</taxon>
        <taxon>Unionidae</taxon>
        <taxon>Unioninae</taxon>
        <taxon>Sinanodonta</taxon>
    </lineage>
</organism>
<dbReference type="PANTHER" id="PTHR11337:SF8">
    <property type="entry name" value="VISGUN, ISOFORM E"/>
    <property type="match status" value="1"/>
</dbReference>
<keyword evidence="4" id="KW-0732">Signal</keyword>
<dbReference type="PANTHER" id="PTHR11337">
    <property type="entry name" value="MUCIN/PORIMIN"/>
    <property type="match status" value="1"/>
</dbReference>
<evidence type="ECO:0000256" key="7">
    <source>
        <dbReference type="ARBA" id="ARBA00023180"/>
    </source>
</evidence>
<reference evidence="10 11" key="1">
    <citation type="submission" date="2024-11" db="EMBL/GenBank/DDBJ databases">
        <title>Chromosome-level genome assembly of the freshwater bivalve Anodonta woodiana.</title>
        <authorList>
            <person name="Chen X."/>
        </authorList>
    </citation>
    <scope>NUCLEOTIDE SEQUENCE [LARGE SCALE GENOMIC DNA]</scope>
    <source>
        <strain evidence="10">MN2024</strain>
        <tissue evidence="10">Gills</tissue>
    </source>
</reference>
<dbReference type="EMBL" id="JBJQND010000003">
    <property type="protein sequence ID" value="KAL3881486.1"/>
    <property type="molecule type" value="Genomic_DNA"/>
</dbReference>
<comment type="similarity">
    <text evidence="2">Belongs to the CD164 family.</text>
</comment>
<keyword evidence="11" id="KW-1185">Reference proteome</keyword>
<evidence type="ECO:0000313" key="11">
    <source>
        <dbReference type="Proteomes" id="UP001634394"/>
    </source>
</evidence>
<dbReference type="InterPro" id="IPR007947">
    <property type="entry name" value="CD164_MGC24"/>
</dbReference>
<gene>
    <name evidence="10" type="ORF">ACJMK2_027921</name>
</gene>
<evidence type="ECO:0000256" key="2">
    <source>
        <dbReference type="ARBA" id="ARBA00005341"/>
    </source>
</evidence>
<evidence type="ECO:0000256" key="5">
    <source>
        <dbReference type="ARBA" id="ARBA00022989"/>
    </source>
</evidence>
<dbReference type="AlphaFoldDB" id="A0ABD3X7A1"/>
<evidence type="ECO:0000256" key="4">
    <source>
        <dbReference type="ARBA" id="ARBA00022729"/>
    </source>
</evidence>
<evidence type="ECO:0000256" key="6">
    <source>
        <dbReference type="ARBA" id="ARBA00023136"/>
    </source>
</evidence>
<comment type="caution">
    <text evidence="10">The sequence shown here is derived from an EMBL/GenBank/DDBJ whole genome shotgun (WGS) entry which is preliminary data.</text>
</comment>
<dbReference type="Proteomes" id="UP001634394">
    <property type="component" value="Unassembled WGS sequence"/>
</dbReference>
<keyword evidence="5 9" id="KW-1133">Transmembrane helix</keyword>
<feature type="region of interest" description="Disordered" evidence="8">
    <location>
        <begin position="103"/>
        <end position="143"/>
    </location>
</feature>
<keyword evidence="6 9" id="KW-0472">Membrane</keyword>
<name>A0ABD3X7A1_SINWO</name>
<evidence type="ECO:0000256" key="9">
    <source>
        <dbReference type="SAM" id="Phobius"/>
    </source>
</evidence>
<proteinExistence type="inferred from homology"/>
<feature type="compositionally biased region" description="Low complexity" evidence="8">
    <location>
        <begin position="103"/>
        <end position="129"/>
    </location>
</feature>
<keyword evidence="3 9" id="KW-0812">Transmembrane</keyword>
<feature type="transmembrane region" description="Helical" evidence="9">
    <location>
        <begin position="150"/>
        <end position="171"/>
    </location>
</feature>